<dbReference type="AlphaFoldDB" id="A0A3N1GX18"/>
<name>A0A3N1GX18_9ACTN</name>
<evidence type="ECO:0000313" key="2">
    <source>
        <dbReference type="EMBL" id="ROP34662.1"/>
    </source>
</evidence>
<dbReference type="InParanoid" id="A0A3N1GX18"/>
<organism evidence="2 3">
    <name type="scientific">Pseudokineococcus lusitanus</name>
    <dbReference type="NCBI Taxonomy" id="763993"/>
    <lineage>
        <taxon>Bacteria</taxon>
        <taxon>Bacillati</taxon>
        <taxon>Actinomycetota</taxon>
        <taxon>Actinomycetes</taxon>
        <taxon>Kineosporiales</taxon>
        <taxon>Kineosporiaceae</taxon>
        <taxon>Pseudokineococcus</taxon>
    </lineage>
</organism>
<dbReference type="Proteomes" id="UP000276232">
    <property type="component" value="Unassembled WGS sequence"/>
</dbReference>
<reference evidence="2 3" key="1">
    <citation type="journal article" date="2015" name="Stand. Genomic Sci.">
        <title>Genomic Encyclopedia of Bacterial and Archaeal Type Strains, Phase III: the genomes of soil and plant-associated and newly described type strains.</title>
        <authorList>
            <person name="Whitman W.B."/>
            <person name="Woyke T."/>
            <person name="Klenk H.P."/>
            <person name="Zhou Y."/>
            <person name="Lilburn T.G."/>
            <person name="Beck B.J."/>
            <person name="De Vos P."/>
            <person name="Vandamme P."/>
            <person name="Eisen J.A."/>
            <person name="Garrity G."/>
            <person name="Hugenholtz P."/>
            <person name="Kyrpides N.C."/>
        </authorList>
    </citation>
    <scope>NUCLEOTIDE SEQUENCE [LARGE SCALE GENOMIC DNA]</scope>
    <source>
        <strain evidence="2 3">CECT 7306</strain>
    </source>
</reference>
<gene>
    <name evidence="2" type="ORF">EDC03_2480</name>
</gene>
<protein>
    <submittedName>
        <fullName evidence="2">Uncharacterized protein</fullName>
    </submittedName>
</protein>
<proteinExistence type="predicted"/>
<evidence type="ECO:0000256" key="1">
    <source>
        <dbReference type="SAM" id="MobiDB-lite"/>
    </source>
</evidence>
<feature type="region of interest" description="Disordered" evidence="1">
    <location>
        <begin position="37"/>
        <end position="62"/>
    </location>
</feature>
<comment type="caution">
    <text evidence="2">The sequence shown here is derived from an EMBL/GenBank/DDBJ whole genome shotgun (WGS) entry which is preliminary data.</text>
</comment>
<keyword evidence="3" id="KW-1185">Reference proteome</keyword>
<feature type="compositionally biased region" description="Acidic residues" evidence="1">
    <location>
        <begin position="52"/>
        <end position="62"/>
    </location>
</feature>
<dbReference type="EMBL" id="RJKN01000006">
    <property type="protein sequence ID" value="ROP34662.1"/>
    <property type="molecule type" value="Genomic_DNA"/>
</dbReference>
<sequence>MARRCPPAGANLGEPLDCSYPTVDMAWPGAQLLISATTVTHHRDAPRPPDPPAEEDDDPPPF</sequence>
<accession>A0A3N1GX18</accession>
<evidence type="ECO:0000313" key="3">
    <source>
        <dbReference type="Proteomes" id="UP000276232"/>
    </source>
</evidence>